<dbReference type="InterPro" id="IPR001767">
    <property type="entry name" value="Hedgehog_Hint"/>
</dbReference>
<feature type="transmembrane region" description="Helical" evidence="4">
    <location>
        <begin position="517"/>
        <end position="534"/>
    </location>
</feature>
<dbReference type="PANTHER" id="PTHR10648">
    <property type="entry name" value="SERINE/THREONINE-PROTEIN PHOSPHATASE PP2A 65 KDA REGULATORY SUBUNIT"/>
    <property type="match status" value="1"/>
</dbReference>
<feature type="transmembrane region" description="Helical" evidence="4">
    <location>
        <begin position="622"/>
        <end position="639"/>
    </location>
</feature>
<dbReference type="SUPFAM" id="SSF48371">
    <property type="entry name" value="ARM repeat"/>
    <property type="match status" value="1"/>
</dbReference>
<accession>A0ABP0N2X2</accession>
<dbReference type="Pfam" id="PF22956">
    <property type="entry name" value="VPS15-like_hel"/>
    <property type="match status" value="1"/>
</dbReference>
<keyword evidence="4" id="KW-1133">Transmembrane helix</keyword>
<evidence type="ECO:0000256" key="1">
    <source>
        <dbReference type="ARBA" id="ARBA00022737"/>
    </source>
</evidence>
<dbReference type="InterPro" id="IPR036844">
    <property type="entry name" value="Hint_dom_sf"/>
</dbReference>
<evidence type="ECO:0000313" key="8">
    <source>
        <dbReference type="Proteomes" id="UP001642484"/>
    </source>
</evidence>
<dbReference type="InterPro" id="IPR011989">
    <property type="entry name" value="ARM-like"/>
</dbReference>
<evidence type="ECO:0000313" key="7">
    <source>
        <dbReference type="EMBL" id="CAK9057936.1"/>
    </source>
</evidence>
<evidence type="ECO:0000256" key="4">
    <source>
        <dbReference type="SAM" id="Phobius"/>
    </source>
</evidence>
<feature type="transmembrane region" description="Helical" evidence="4">
    <location>
        <begin position="469"/>
        <end position="488"/>
    </location>
</feature>
<feature type="domain" description="Hedgehog protein Hint" evidence="5">
    <location>
        <begin position="4"/>
        <end position="147"/>
    </location>
</feature>
<dbReference type="PROSITE" id="PS50077">
    <property type="entry name" value="HEAT_REPEAT"/>
    <property type="match status" value="4"/>
</dbReference>
<feature type="repeat" description="HEAT" evidence="2">
    <location>
        <begin position="184"/>
        <end position="222"/>
    </location>
</feature>
<dbReference type="Proteomes" id="UP001642484">
    <property type="component" value="Unassembled WGS sequence"/>
</dbReference>
<dbReference type="EMBL" id="CAXAMN010021319">
    <property type="protein sequence ID" value="CAK9057936.1"/>
    <property type="molecule type" value="Genomic_DNA"/>
</dbReference>
<sequence length="755" mass="83862">MICMSDLTCGDVVRTERGWSPVVGWLHRSITDTVDMLEMVTSMGTLVATPNHLFFRPDGTAVAAGLLQPGDQLAALESSACVLSTRPVQNQGYFAPLTEEGQLEVGGVSASCYIEICLFGWKVPHHVMNVVMWPFRVNPAWMPKAWPQFQSLGLDSAQSVRAALAQVLGPVAKALGRDVTQRQLLSLISDLMKDEFHDVRLNIVSHAGLICEVLSVDGLVHSLLHTVQNLIMDNHWRIRQSVVEQVPKLSRLFGMEMFQSKLENIFLSSLRDSVHSVRQAAIQHLKDIADTFGSQWTVEHLLPKLVEQYSGSVGYANRVTTLHVLPQVSFVMTPEQLVQCIVPLLVRATKDSVPNVRFCACRTIMWMMEHHNLGAQNINTIIKPCLSEPGAVHGELSGWGKDTSVEEEQRAQLTATLLPSAQRPCDDESPPWSLSQAWSLVKRWHLAFLATTDAAFIRSEINGRRSRRIVLFAFFCADAVGGGLWAFWCEDGAKRSAAPEDMEHYKDACHSFGVNHYLLWGAGIPLEGLVLWLAGRDPWSFWSDAWLLPVWMVRLGLLDVLLWNVPPQILVGDALWFSVIAVMCRVHSLVLWILVAFEVASLILALGEGGFVDIFAFDHVRYGMYSVAMLIIMAGAYFLDEQTRLQSFGQVMSLQDQNAALAEMMLRWKVLPDLEQSSSVGGSEQQEASVGSIGSSSSILPRTGRGAAWHPRPGRTARVRFNLPDLPTARHALPTRQPRELGGHQTAKNLMDVME</sequence>
<feature type="compositionally biased region" description="Low complexity" evidence="3">
    <location>
        <begin position="677"/>
        <end position="699"/>
    </location>
</feature>
<feature type="repeat" description="HEAT" evidence="2">
    <location>
        <begin position="145"/>
        <end position="183"/>
    </location>
</feature>
<keyword evidence="4" id="KW-0812">Transmembrane</keyword>
<evidence type="ECO:0000256" key="2">
    <source>
        <dbReference type="PROSITE-ProRule" id="PRU00103"/>
    </source>
</evidence>
<feature type="transmembrane region" description="Helical" evidence="4">
    <location>
        <begin position="593"/>
        <end position="616"/>
    </location>
</feature>
<dbReference type="PANTHER" id="PTHR10648:SF4">
    <property type="entry name" value="PROTEIN PHOSPHATASE 2 (FORMERLY 2A), REGULATORY SUBUNIT A, BETA ISOFORM-RELATED"/>
    <property type="match status" value="1"/>
</dbReference>
<dbReference type="Gene3D" id="1.25.10.10">
    <property type="entry name" value="Leucine-rich Repeat Variant"/>
    <property type="match status" value="1"/>
</dbReference>
<feature type="transmembrane region" description="Helical" evidence="4">
    <location>
        <begin position="569"/>
        <end position="586"/>
    </location>
</feature>
<dbReference type="Pfam" id="PF01079">
    <property type="entry name" value="Hint"/>
    <property type="match status" value="1"/>
</dbReference>
<gene>
    <name evidence="7" type="ORF">CCMP2556_LOCUS28547</name>
</gene>
<dbReference type="Gene3D" id="2.170.16.10">
    <property type="entry name" value="Hedgehog/Intein (Hint) domain"/>
    <property type="match status" value="1"/>
</dbReference>
<feature type="repeat" description="HEAT" evidence="2">
    <location>
        <begin position="262"/>
        <end position="300"/>
    </location>
</feature>
<dbReference type="InterPro" id="IPR021133">
    <property type="entry name" value="HEAT_type_2"/>
</dbReference>
<reference evidence="7 8" key="1">
    <citation type="submission" date="2024-02" db="EMBL/GenBank/DDBJ databases">
        <authorList>
            <person name="Chen Y."/>
            <person name="Shah S."/>
            <person name="Dougan E. K."/>
            <person name="Thang M."/>
            <person name="Chan C."/>
        </authorList>
    </citation>
    <scope>NUCLEOTIDE SEQUENCE [LARGE SCALE GENOMIC DNA]</scope>
</reference>
<feature type="repeat" description="HEAT" evidence="2">
    <location>
        <begin position="223"/>
        <end position="261"/>
    </location>
</feature>
<keyword evidence="4" id="KW-0472">Membrane</keyword>
<dbReference type="SUPFAM" id="SSF51294">
    <property type="entry name" value="Hedgehog/intein (Hint) domain"/>
    <property type="match status" value="1"/>
</dbReference>
<evidence type="ECO:0000259" key="5">
    <source>
        <dbReference type="Pfam" id="PF01079"/>
    </source>
</evidence>
<dbReference type="CDD" id="cd00081">
    <property type="entry name" value="Hint"/>
    <property type="match status" value="1"/>
</dbReference>
<feature type="region of interest" description="Disordered" evidence="3">
    <location>
        <begin position="677"/>
        <end position="755"/>
    </location>
</feature>
<dbReference type="InterPro" id="IPR016024">
    <property type="entry name" value="ARM-type_fold"/>
</dbReference>
<dbReference type="InterPro" id="IPR051023">
    <property type="entry name" value="PP2A_Regulatory_Subunit_A"/>
</dbReference>
<feature type="domain" description="Phosphatase 2A Regulatory Subunit A helical" evidence="6">
    <location>
        <begin position="258"/>
        <end position="385"/>
    </location>
</feature>
<comment type="caution">
    <text evidence="7">The sequence shown here is derived from an EMBL/GenBank/DDBJ whole genome shotgun (WGS) entry which is preliminary data.</text>
</comment>
<evidence type="ECO:0000256" key="3">
    <source>
        <dbReference type="SAM" id="MobiDB-lite"/>
    </source>
</evidence>
<protein>
    <submittedName>
        <fullName evidence="7">Uncharacterized protein</fullName>
    </submittedName>
</protein>
<name>A0ABP0N2X2_9DINO</name>
<evidence type="ECO:0000259" key="6">
    <source>
        <dbReference type="Pfam" id="PF22956"/>
    </source>
</evidence>
<dbReference type="InterPro" id="IPR055231">
    <property type="entry name" value="2AA_helical"/>
</dbReference>
<proteinExistence type="predicted"/>
<keyword evidence="1" id="KW-0677">Repeat</keyword>
<organism evidence="7 8">
    <name type="scientific">Durusdinium trenchii</name>
    <dbReference type="NCBI Taxonomy" id="1381693"/>
    <lineage>
        <taxon>Eukaryota</taxon>
        <taxon>Sar</taxon>
        <taxon>Alveolata</taxon>
        <taxon>Dinophyceae</taxon>
        <taxon>Suessiales</taxon>
        <taxon>Symbiodiniaceae</taxon>
        <taxon>Durusdinium</taxon>
    </lineage>
</organism>
<keyword evidence="8" id="KW-1185">Reference proteome</keyword>